<accession>A0A199XPP0</accession>
<feature type="signal peptide" evidence="2">
    <location>
        <begin position="1"/>
        <end position="21"/>
    </location>
</feature>
<name>A0A199XPP0_9FLAO</name>
<feature type="region of interest" description="Disordered" evidence="1">
    <location>
        <begin position="31"/>
        <end position="79"/>
    </location>
</feature>
<comment type="caution">
    <text evidence="3">The sequence shown here is derived from an EMBL/GenBank/DDBJ whole genome shotgun (WGS) entry which is preliminary data.</text>
</comment>
<evidence type="ECO:0000256" key="2">
    <source>
        <dbReference type="SAM" id="SignalP"/>
    </source>
</evidence>
<feature type="compositionally biased region" description="Polar residues" evidence="1">
    <location>
        <begin position="67"/>
        <end position="79"/>
    </location>
</feature>
<reference evidence="3 4" key="1">
    <citation type="submission" date="2016-06" db="EMBL/GenBank/DDBJ databases">
        <title>Draft genome sequence of Flavobacterium succinicans strain DD5b.</title>
        <authorList>
            <person name="Poehlein A."/>
            <person name="Daniel R."/>
            <person name="Simeonova D.D."/>
        </authorList>
    </citation>
    <scope>NUCLEOTIDE SEQUENCE [LARGE SCALE GENOMIC DNA]</scope>
    <source>
        <strain evidence="3 4">DD5b</strain>
    </source>
</reference>
<dbReference type="Proteomes" id="UP000093807">
    <property type="component" value="Unassembled WGS sequence"/>
</dbReference>
<dbReference type="EMBL" id="JMTM01000053">
    <property type="protein sequence ID" value="OAZ03708.1"/>
    <property type="molecule type" value="Genomic_DNA"/>
</dbReference>
<dbReference type="OrthoDB" id="1366886at2"/>
<dbReference type="RefSeq" id="WP_064715773.1">
    <property type="nucleotide sequence ID" value="NZ_JMTM01000053.1"/>
</dbReference>
<evidence type="ECO:0008006" key="5">
    <source>
        <dbReference type="Google" id="ProtNLM"/>
    </source>
</evidence>
<evidence type="ECO:0000313" key="4">
    <source>
        <dbReference type="Proteomes" id="UP000093807"/>
    </source>
</evidence>
<protein>
    <recommendedName>
        <fullName evidence="5">3-oxoacyl-ACP reductase</fullName>
    </recommendedName>
</protein>
<feature type="chain" id="PRO_5008286768" description="3-oxoacyl-ACP reductase" evidence="2">
    <location>
        <begin position="22"/>
        <end position="79"/>
    </location>
</feature>
<evidence type="ECO:0000256" key="1">
    <source>
        <dbReference type="SAM" id="MobiDB-lite"/>
    </source>
</evidence>
<evidence type="ECO:0000313" key="3">
    <source>
        <dbReference type="EMBL" id="OAZ03708.1"/>
    </source>
</evidence>
<gene>
    <name evidence="3" type="ORF">FLB_19860</name>
</gene>
<sequence length="79" mass="8245">MKKTILTIGLFTLVMGLTSFTTPEQKTTIEKGTNLLDINGSQSTGGNKKVDINGSQSTGGNKKVDINGSQSTGGNKKVD</sequence>
<proteinExistence type="predicted"/>
<keyword evidence="4" id="KW-1185">Reference proteome</keyword>
<dbReference type="PATRIC" id="fig|29536.5.peg.2076"/>
<organism evidence="3 4">
    <name type="scientific">Flavobacterium succinicans</name>
    <dbReference type="NCBI Taxonomy" id="29536"/>
    <lineage>
        <taxon>Bacteria</taxon>
        <taxon>Pseudomonadati</taxon>
        <taxon>Bacteroidota</taxon>
        <taxon>Flavobacteriia</taxon>
        <taxon>Flavobacteriales</taxon>
        <taxon>Flavobacteriaceae</taxon>
        <taxon>Flavobacterium</taxon>
    </lineage>
</organism>
<dbReference type="AlphaFoldDB" id="A0A199XPP0"/>
<keyword evidence="2" id="KW-0732">Signal</keyword>